<evidence type="ECO:0000313" key="1">
    <source>
        <dbReference type="EMBL" id="JAD61005.1"/>
    </source>
</evidence>
<reference evidence="1" key="2">
    <citation type="journal article" date="2015" name="Data Brief">
        <title>Shoot transcriptome of the giant reed, Arundo donax.</title>
        <authorList>
            <person name="Barrero R.A."/>
            <person name="Guerrero F.D."/>
            <person name="Moolhuijzen P."/>
            <person name="Goolsby J.A."/>
            <person name="Tidwell J."/>
            <person name="Bellgard S.E."/>
            <person name="Bellgard M.I."/>
        </authorList>
    </citation>
    <scope>NUCLEOTIDE SEQUENCE</scope>
    <source>
        <tissue evidence="1">Shoot tissue taken approximately 20 cm above the soil surface</tissue>
    </source>
</reference>
<name>A0A0A9BIF2_ARUDO</name>
<accession>A0A0A9BIF2</accession>
<reference evidence="1" key="1">
    <citation type="submission" date="2014-09" db="EMBL/GenBank/DDBJ databases">
        <authorList>
            <person name="Magalhaes I.L.F."/>
            <person name="Oliveira U."/>
            <person name="Santos F.R."/>
            <person name="Vidigal T.H.D.A."/>
            <person name="Brescovit A.D."/>
            <person name="Santos A.J."/>
        </authorList>
    </citation>
    <scope>NUCLEOTIDE SEQUENCE</scope>
    <source>
        <tissue evidence="1">Shoot tissue taken approximately 20 cm above the soil surface</tissue>
    </source>
</reference>
<dbReference type="AlphaFoldDB" id="A0A0A9BIF2"/>
<sequence length="50" mass="5671">MFHKMHVKIMAIISIRALKTLGMGHKSTSLVCLTFHAFRIPCSLQIEQTT</sequence>
<organism evidence="1">
    <name type="scientific">Arundo donax</name>
    <name type="common">Giant reed</name>
    <name type="synonym">Donax arundinaceus</name>
    <dbReference type="NCBI Taxonomy" id="35708"/>
    <lineage>
        <taxon>Eukaryota</taxon>
        <taxon>Viridiplantae</taxon>
        <taxon>Streptophyta</taxon>
        <taxon>Embryophyta</taxon>
        <taxon>Tracheophyta</taxon>
        <taxon>Spermatophyta</taxon>
        <taxon>Magnoliopsida</taxon>
        <taxon>Liliopsida</taxon>
        <taxon>Poales</taxon>
        <taxon>Poaceae</taxon>
        <taxon>PACMAD clade</taxon>
        <taxon>Arundinoideae</taxon>
        <taxon>Arundineae</taxon>
        <taxon>Arundo</taxon>
    </lineage>
</organism>
<dbReference type="EMBL" id="GBRH01236890">
    <property type="protein sequence ID" value="JAD61005.1"/>
    <property type="molecule type" value="Transcribed_RNA"/>
</dbReference>
<protein>
    <submittedName>
        <fullName evidence="1">Uncharacterized protein</fullName>
    </submittedName>
</protein>
<proteinExistence type="predicted"/>